<dbReference type="Gene3D" id="3.20.20.450">
    <property type="entry name" value="EAL domain"/>
    <property type="match status" value="1"/>
</dbReference>
<dbReference type="SUPFAM" id="SSF141868">
    <property type="entry name" value="EAL domain-like"/>
    <property type="match status" value="1"/>
</dbReference>
<dbReference type="EMBL" id="QQAV01000004">
    <property type="protein sequence ID" value="RDI24985.1"/>
    <property type="molecule type" value="Genomic_DNA"/>
</dbReference>
<dbReference type="PANTHER" id="PTHR33121:SF19">
    <property type="entry name" value="CYCLIC DI-GMP PHOSPHODIESTERASE PA2567"/>
    <property type="match status" value="1"/>
</dbReference>
<accession>A0A370FFZ5</accession>
<evidence type="ECO:0000313" key="5">
    <source>
        <dbReference type="Proteomes" id="UP000255265"/>
    </source>
</evidence>
<protein>
    <submittedName>
        <fullName evidence="4">Diguanylate cyclase (GGDEF)-like protein</fullName>
    </submittedName>
</protein>
<dbReference type="SMART" id="SM00052">
    <property type="entry name" value="EAL"/>
    <property type="match status" value="1"/>
</dbReference>
<keyword evidence="1" id="KW-0472">Membrane</keyword>
<feature type="transmembrane region" description="Helical" evidence="1">
    <location>
        <begin position="12"/>
        <end position="29"/>
    </location>
</feature>
<dbReference type="Pfam" id="PF00990">
    <property type="entry name" value="GGDEF"/>
    <property type="match status" value="1"/>
</dbReference>
<dbReference type="AlphaFoldDB" id="A0A370FFZ5"/>
<evidence type="ECO:0000259" key="3">
    <source>
        <dbReference type="PROSITE" id="PS50887"/>
    </source>
</evidence>
<reference evidence="4 5" key="1">
    <citation type="submission" date="2018-07" db="EMBL/GenBank/DDBJ databases">
        <title>Genomic Encyclopedia of Type Strains, Phase IV (KMG-IV): sequencing the most valuable type-strain genomes for metagenomic binning, comparative biology and taxonomic classification.</title>
        <authorList>
            <person name="Goeker M."/>
        </authorList>
    </citation>
    <scope>NUCLEOTIDE SEQUENCE [LARGE SCALE GENOMIC DNA]</scope>
    <source>
        <strain evidence="4 5">DSM 21352</strain>
    </source>
</reference>
<dbReference type="Pfam" id="PF00563">
    <property type="entry name" value="EAL"/>
    <property type="match status" value="1"/>
</dbReference>
<dbReference type="InterPro" id="IPR029787">
    <property type="entry name" value="Nucleotide_cyclase"/>
</dbReference>
<dbReference type="InterPro" id="IPR050706">
    <property type="entry name" value="Cyclic-di-GMP_PDE-like"/>
</dbReference>
<evidence type="ECO:0000313" key="4">
    <source>
        <dbReference type="EMBL" id="RDI24985.1"/>
    </source>
</evidence>
<gene>
    <name evidence="4" type="ORF">DFR41_10435</name>
</gene>
<dbReference type="InterPro" id="IPR000160">
    <property type="entry name" value="GGDEF_dom"/>
</dbReference>
<dbReference type="Gene3D" id="3.30.70.270">
    <property type="match status" value="1"/>
</dbReference>
<dbReference type="InterPro" id="IPR043128">
    <property type="entry name" value="Rev_trsase/Diguanyl_cyclase"/>
</dbReference>
<feature type="domain" description="EAL" evidence="2">
    <location>
        <begin position="219"/>
        <end position="472"/>
    </location>
</feature>
<evidence type="ECO:0000256" key="1">
    <source>
        <dbReference type="SAM" id="Phobius"/>
    </source>
</evidence>
<dbReference type="CDD" id="cd01948">
    <property type="entry name" value="EAL"/>
    <property type="match status" value="1"/>
</dbReference>
<dbReference type="RefSeq" id="WP_114802895.1">
    <property type="nucleotide sequence ID" value="NZ_QQAV01000004.1"/>
</dbReference>
<dbReference type="PROSITE" id="PS50887">
    <property type="entry name" value="GGDEF"/>
    <property type="match status" value="1"/>
</dbReference>
<organism evidence="4 5">
    <name type="scientific">Pseudacidovorax intermedius</name>
    <dbReference type="NCBI Taxonomy" id="433924"/>
    <lineage>
        <taxon>Bacteria</taxon>
        <taxon>Pseudomonadati</taxon>
        <taxon>Pseudomonadota</taxon>
        <taxon>Betaproteobacteria</taxon>
        <taxon>Burkholderiales</taxon>
        <taxon>Comamonadaceae</taxon>
        <taxon>Pseudacidovorax</taxon>
    </lineage>
</organism>
<dbReference type="CDD" id="cd01949">
    <property type="entry name" value="GGDEF"/>
    <property type="match status" value="1"/>
</dbReference>
<dbReference type="SUPFAM" id="SSF55073">
    <property type="entry name" value="Nucleotide cyclase"/>
    <property type="match status" value="1"/>
</dbReference>
<dbReference type="Proteomes" id="UP000255265">
    <property type="component" value="Unassembled WGS sequence"/>
</dbReference>
<dbReference type="PANTHER" id="PTHR33121">
    <property type="entry name" value="CYCLIC DI-GMP PHOSPHODIESTERASE PDEF"/>
    <property type="match status" value="1"/>
</dbReference>
<dbReference type="GO" id="GO:0071111">
    <property type="term" value="F:cyclic-guanylate-specific phosphodiesterase activity"/>
    <property type="evidence" value="ECO:0007669"/>
    <property type="project" value="InterPro"/>
</dbReference>
<dbReference type="SMART" id="SM00267">
    <property type="entry name" value="GGDEF"/>
    <property type="match status" value="1"/>
</dbReference>
<dbReference type="InterPro" id="IPR035919">
    <property type="entry name" value="EAL_sf"/>
</dbReference>
<sequence length="494" mass="53191">MKVAAFDEVSLGLIGLSLLAALVALLLMMRERWKSAGIRRELQAVSLQKHELEWGDALTGLRNRKGLDASLDDLAGVGSHGVVVVLLDHFRRMRQAFGQEFGDFIVKLAAQRLSGCLPPGATAAHLEGGEFALAIPGNRADLLEVAELAFEQLALPVQSAKGQVILVASLGVAMAGAPEDRGRLIEFASLAAERAGAGLNGEGKVCVYDPAFAEEARAQAFFVNDLRAAVENKELRLLFQPKVDAQSLQITAAEALLRWQHPVRGNVAPAVFVPMAESAGLMGMLGRWVIEESCRVAASWRAMGLRMRVAVNISALQMQEEDLVDHIAQCLERHGLQPNRFTCEITESVAMQHTDTATATFERMRSLGLHVSIDDFGTGYSSLAALRRLPASELKVDRAFVADLEHSEDARSIAASIVSLGKALNLKVVAEGVETQGQCELLMLMGCDELQGFLFSKPISAEEMTGMINSGSADGPESLPFSESLFMSTRLSGL</sequence>
<feature type="domain" description="GGDEF" evidence="3">
    <location>
        <begin position="78"/>
        <end position="210"/>
    </location>
</feature>
<dbReference type="PROSITE" id="PS50883">
    <property type="entry name" value="EAL"/>
    <property type="match status" value="1"/>
</dbReference>
<proteinExistence type="predicted"/>
<keyword evidence="1" id="KW-1133">Transmembrane helix</keyword>
<keyword evidence="1" id="KW-0812">Transmembrane</keyword>
<dbReference type="OrthoDB" id="9813903at2"/>
<keyword evidence="5" id="KW-1185">Reference proteome</keyword>
<evidence type="ECO:0000259" key="2">
    <source>
        <dbReference type="PROSITE" id="PS50883"/>
    </source>
</evidence>
<comment type="caution">
    <text evidence="4">The sequence shown here is derived from an EMBL/GenBank/DDBJ whole genome shotgun (WGS) entry which is preliminary data.</text>
</comment>
<name>A0A370FFZ5_9BURK</name>
<dbReference type="InterPro" id="IPR001633">
    <property type="entry name" value="EAL_dom"/>
</dbReference>